<name>A0A8H6ZDS4_9AGAR</name>
<organism evidence="3 4">
    <name type="scientific">Mycena sanguinolenta</name>
    <dbReference type="NCBI Taxonomy" id="230812"/>
    <lineage>
        <taxon>Eukaryota</taxon>
        <taxon>Fungi</taxon>
        <taxon>Dikarya</taxon>
        <taxon>Basidiomycota</taxon>
        <taxon>Agaricomycotina</taxon>
        <taxon>Agaricomycetes</taxon>
        <taxon>Agaricomycetidae</taxon>
        <taxon>Agaricales</taxon>
        <taxon>Marasmiineae</taxon>
        <taxon>Mycenaceae</taxon>
        <taxon>Mycena</taxon>
    </lineage>
</organism>
<dbReference type="EMBL" id="JACAZH010000002">
    <property type="protein sequence ID" value="KAF7375532.1"/>
    <property type="molecule type" value="Genomic_DNA"/>
</dbReference>
<feature type="compositionally biased region" description="Low complexity" evidence="1">
    <location>
        <begin position="7"/>
        <end position="22"/>
    </location>
</feature>
<feature type="region of interest" description="Disordered" evidence="1">
    <location>
        <begin position="371"/>
        <end position="507"/>
    </location>
</feature>
<dbReference type="PANTHER" id="PTHR34409">
    <property type="entry name" value="SET DOMAIN-CONTAINING PROTEIN"/>
    <property type="match status" value="1"/>
</dbReference>
<feature type="domain" description="DUF6818" evidence="2">
    <location>
        <begin position="193"/>
        <end position="275"/>
    </location>
</feature>
<evidence type="ECO:0000313" key="4">
    <source>
        <dbReference type="Proteomes" id="UP000623467"/>
    </source>
</evidence>
<accession>A0A8H6ZDS4</accession>
<feature type="compositionally biased region" description="Polar residues" evidence="1">
    <location>
        <begin position="427"/>
        <end position="437"/>
    </location>
</feature>
<evidence type="ECO:0000259" key="2">
    <source>
        <dbReference type="Pfam" id="PF20681"/>
    </source>
</evidence>
<reference evidence="3" key="1">
    <citation type="submission" date="2020-05" db="EMBL/GenBank/DDBJ databases">
        <title>Mycena genomes resolve the evolution of fungal bioluminescence.</title>
        <authorList>
            <person name="Tsai I.J."/>
        </authorList>
    </citation>
    <scope>NUCLEOTIDE SEQUENCE</scope>
    <source>
        <strain evidence="3">160909Yilan</strain>
    </source>
</reference>
<feature type="compositionally biased region" description="Basic residues" evidence="1">
    <location>
        <begin position="135"/>
        <end position="146"/>
    </location>
</feature>
<dbReference type="PANTHER" id="PTHR34409:SF1">
    <property type="entry name" value="MYB-LIKE DOMAIN-CONTAINING PROTEIN"/>
    <property type="match status" value="1"/>
</dbReference>
<evidence type="ECO:0000256" key="1">
    <source>
        <dbReference type="SAM" id="MobiDB-lite"/>
    </source>
</evidence>
<feature type="region of interest" description="Disordered" evidence="1">
    <location>
        <begin position="1"/>
        <end position="177"/>
    </location>
</feature>
<feature type="region of interest" description="Disordered" evidence="1">
    <location>
        <begin position="258"/>
        <end position="316"/>
    </location>
</feature>
<feature type="compositionally biased region" description="Acidic residues" evidence="1">
    <location>
        <begin position="265"/>
        <end position="277"/>
    </location>
</feature>
<feature type="compositionally biased region" description="Polar residues" evidence="1">
    <location>
        <begin position="37"/>
        <end position="58"/>
    </location>
</feature>
<dbReference type="OrthoDB" id="99432at2759"/>
<proteinExistence type="predicted"/>
<feature type="compositionally biased region" description="Basic residues" evidence="1">
    <location>
        <begin position="466"/>
        <end position="476"/>
    </location>
</feature>
<dbReference type="Proteomes" id="UP000623467">
    <property type="component" value="Unassembled WGS sequence"/>
</dbReference>
<sequence>MAQPASNEAPPHFPAPNAFNTPTVQQDPRTMPPPHWQQRSYANAVSGSFQTPNANVNYAAQGFRGPDGRGPDGPVTQEQQFHFSLRPIANANPQAIPIDPALLRDNREHDAFIHPKHKDEREHKERKKPDVRPKPSGKSKKAKGKRKADAVTSDSESDGDAPPAKTRSGRGGVPNYNKDDIKFVFYAVKKVLPQGERGWRLVEDTYNKKAVAAGRPERKMESIRTKYHSYLKKTKPTGDSERPAEVVRAYEIEELINNKASTRDIDDDSNDEIDDDDDHGHNSGDSSDDDSDVPKVVEPVRTAIARRAPTPPLRRTRVPADALGKIVSSLDLAVVRRRDEALFSGEVSALQRENNDLKRERDLAAMERALTARFGRGHSRGRSRSHSRDPRRGRGRGRTTFEQRDTLQRVRGKVRVEQCFPDGGAMTTWQTDASSDATDFDYRPKKKSRNRSPTPYSRRTSTPSPPRHRSISRHHSPTPGPSRYRSPSPRRTPTPGPSHLPTSDTVVSGSAVELVATPRRGGAPIRLIISPSAM</sequence>
<dbReference type="Pfam" id="PF20681">
    <property type="entry name" value="DUF6818"/>
    <property type="match status" value="1"/>
</dbReference>
<feature type="compositionally biased region" description="Low complexity" evidence="1">
    <location>
        <begin position="451"/>
        <end position="462"/>
    </location>
</feature>
<feature type="compositionally biased region" description="Basic and acidic residues" evidence="1">
    <location>
        <begin position="399"/>
        <end position="408"/>
    </location>
</feature>
<dbReference type="InterPro" id="IPR049203">
    <property type="entry name" value="DUF6818"/>
</dbReference>
<protein>
    <recommendedName>
        <fullName evidence="2">DUF6818 domain-containing protein</fullName>
    </recommendedName>
</protein>
<dbReference type="AlphaFoldDB" id="A0A8H6ZDS4"/>
<comment type="caution">
    <text evidence="3">The sequence shown here is derived from an EMBL/GenBank/DDBJ whole genome shotgun (WGS) entry which is preliminary data.</text>
</comment>
<feature type="compositionally biased region" description="Low complexity" evidence="1">
    <location>
        <begin position="299"/>
        <end position="308"/>
    </location>
</feature>
<keyword evidence="4" id="KW-1185">Reference proteome</keyword>
<feature type="compositionally biased region" description="Basic and acidic residues" evidence="1">
    <location>
        <begin position="102"/>
        <end position="133"/>
    </location>
</feature>
<evidence type="ECO:0000313" key="3">
    <source>
        <dbReference type="EMBL" id="KAF7375532.1"/>
    </source>
</evidence>
<feature type="compositionally biased region" description="Basic residues" evidence="1">
    <location>
        <begin position="375"/>
        <end position="385"/>
    </location>
</feature>
<gene>
    <name evidence="3" type="ORF">MSAN_00441400</name>
</gene>